<accession>A0ACC3ST88</accession>
<dbReference type="EMBL" id="MU971470">
    <property type="protein sequence ID" value="KAK9234515.1"/>
    <property type="molecule type" value="Genomic_DNA"/>
</dbReference>
<dbReference type="Proteomes" id="UP001433508">
    <property type="component" value="Unassembled WGS sequence"/>
</dbReference>
<organism evidence="1 2">
    <name type="scientific">Lipomyces kononenkoae</name>
    <name type="common">Yeast</name>
    <dbReference type="NCBI Taxonomy" id="34357"/>
    <lineage>
        <taxon>Eukaryota</taxon>
        <taxon>Fungi</taxon>
        <taxon>Dikarya</taxon>
        <taxon>Ascomycota</taxon>
        <taxon>Saccharomycotina</taxon>
        <taxon>Lipomycetes</taxon>
        <taxon>Lipomycetales</taxon>
        <taxon>Lipomycetaceae</taxon>
        <taxon>Lipomyces</taxon>
    </lineage>
</organism>
<reference evidence="2" key="1">
    <citation type="journal article" date="2024" name="Front. Bioeng. Biotechnol.">
        <title>Genome-scale model development and genomic sequencing of the oleaginous clade Lipomyces.</title>
        <authorList>
            <person name="Czajka J.J."/>
            <person name="Han Y."/>
            <person name="Kim J."/>
            <person name="Mondo S.J."/>
            <person name="Hofstad B.A."/>
            <person name="Robles A."/>
            <person name="Haridas S."/>
            <person name="Riley R."/>
            <person name="LaButti K."/>
            <person name="Pangilinan J."/>
            <person name="Andreopoulos W."/>
            <person name="Lipzen A."/>
            <person name="Yan J."/>
            <person name="Wang M."/>
            <person name="Ng V."/>
            <person name="Grigoriev I.V."/>
            <person name="Spatafora J.W."/>
            <person name="Magnuson J.K."/>
            <person name="Baker S.E."/>
            <person name="Pomraning K.R."/>
        </authorList>
    </citation>
    <scope>NUCLEOTIDE SEQUENCE [LARGE SCALE GENOMIC DNA]</scope>
    <source>
        <strain evidence="2">CBS 7786</strain>
    </source>
</reference>
<evidence type="ECO:0000313" key="1">
    <source>
        <dbReference type="EMBL" id="KAK9234515.1"/>
    </source>
</evidence>
<sequence length="628" mass="72027">MEARLVSSLQVTAVIQFFLDFGVQLLGCIFGATKECSQVDSGITCNTSPKHHQRANFSGIFESTQFQFSQRISRSQYSNTRNNDDNSSPDGTNAQTIFCDHEIALRDFILESLSFSSMKDREEGVDVAHDRTFEWIFDSNREILPGVDSLSKWLQKDGADGIFWVNGKAGSGKSTLMRFIIDHPQTQKLLGIWAGEKTLITAGFYFWISGTVEQRSQTGLLRYLLFQLLSSRRHVIHLVFPEQWDRLKTTSTRDRVKAGVSWELSELANALNRFIYSVQHDEKICLFADGLDEFDGDHQQIADFFRDVVSSHQHVKLCVSSRPLPVFWSSFGHAPKIQLHELTSADMVRFIQDHFDGQTQMHVLLQANPEAASVLTLPTELDDLFQHILFNGKSQGDMNIVSRLFQLMKAREIACDVARHEGAASMTIWDFALADQVSYESAIAYDIQEADGRSLFQMSDVARGPWLRRGRENFSENKIAYVHRTVKDFFAQPEIFSKIVGLMTDDDFDPHACLLGSYICQLKLPLRAFRRHRQIDDWWPGIVLVVTHARYIDKRNVTIQVSLIRELDKTISAYWLPREMSSSNDHWARNVFGTYEKRKRLIFHEPFLSLTGKFALEDYIRTCLDEED</sequence>
<keyword evidence="2" id="KW-1185">Reference proteome</keyword>
<name>A0ACC3ST88_LIPKO</name>
<protein>
    <submittedName>
        <fullName evidence="1">Uncharacterized protein</fullName>
    </submittedName>
</protein>
<comment type="caution">
    <text evidence="1">The sequence shown here is derived from an EMBL/GenBank/DDBJ whole genome shotgun (WGS) entry which is preliminary data.</text>
</comment>
<gene>
    <name evidence="1" type="ORF">V1525DRAFT_435556</name>
</gene>
<evidence type="ECO:0000313" key="2">
    <source>
        <dbReference type="Proteomes" id="UP001433508"/>
    </source>
</evidence>
<proteinExistence type="predicted"/>